<dbReference type="OrthoDB" id="4226109at2759"/>
<dbReference type="Pfam" id="PF12511">
    <property type="entry name" value="DUF3716"/>
    <property type="match status" value="1"/>
</dbReference>
<feature type="region of interest" description="Disordered" evidence="1">
    <location>
        <begin position="159"/>
        <end position="223"/>
    </location>
</feature>
<evidence type="ECO:0000313" key="2">
    <source>
        <dbReference type="EMBL" id="RAO74193.1"/>
    </source>
</evidence>
<evidence type="ECO:0000256" key="1">
    <source>
        <dbReference type="SAM" id="MobiDB-lite"/>
    </source>
</evidence>
<organism evidence="2 3">
    <name type="scientific">Talaromyces amestolkiae</name>
    <dbReference type="NCBI Taxonomy" id="1196081"/>
    <lineage>
        <taxon>Eukaryota</taxon>
        <taxon>Fungi</taxon>
        <taxon>Dikarya</taxon>
        <taxon>Ascomycota</taxon>
        <taxon>Pezizomycotina</taxon>
        <taxon>Eurotiomycetes</taxon>
        <taxon>Eurotiomycetidae</taxon>
        <taxon>Eurotiales</taxon>
        <taxon>Trichocomaceae</taxon>
        <taxon>Talaromyces</taxon>
        <taxon>Talaromyces sect. Talaromyces</taxon>
    </lineage>
</organism>
<dbReference type="Proteomes" id="UP000249363">
    <property type="component" value="Unassembled WGS sequence"/>
</dbReference>
<comment type="caution">
    <text evidence="2">The sequence shown here is derived from an EMBL/GenBank/DDBJ whole genome shotgun (WGS) entry which is preliminary data.</text>
</comment>
<dbReference type="GeneID" id="63799419"/>
<dbReference type="RefSeq" id="XP_040738707.1">
    <property type="nucleotide sequence ID" value="XM_040872810.1"/>
</dbReference>
<name>A0A364LEI0_TALAM</name>
<accession>A0A364LEI0</accession>
<sequence length="258" mass="28655">MAKQTNAKASRRRRQTAAAGLVTPIAGIDLSRCGGNLTIPVRDLEWLEPRAQALDTSYRRKAAKIYTHGTVADTAPCSRCAAGKGPFRKCVIAWDDQGYIANGNCANCYWFHKTSSCNRRYILPCEALAKAGKDLGEFQEACSIHCNGTHIPDASVAANHHVAESSDEEEESVDEAEEDDGMDENDEDDDDDDDDDDDEDGYYEVEEAEEAEDDEDLFDGYDDDALFTEKRKADNDADYKSLKAKKVRGFTPINFDRL</sequence>
<proteinExistence type="predicted"/>
<feature type="compositionally biased region" description="Acidic residues" evidence="1">
    <location>
        <begin position="165"/>
        <end position="223"/>
    </location>
</feature>
<dbReference type="EMBL" id="MIKG01000030">
    <property type="protein sequence ID" value="RAO74193.1"/>
    <property type="molecule type" value="Genomic_DNA"/>
</dbReference>
<gene>
    <name evidence="2" type="ORF">BHQ10_010205</name>
</gene>
<reference evidence="2 3" key="1">
    <citation type="journal article" date="2017" name="Biotechnol. Biofuels">
        <title>Differential beta-glucosidase expression as a function of carbon source availability in Talaromyces amestolkiae: a genomic and proteomic approach.</title>
        <authorList>
            <person name="de Eugenio L.I."/>
            <person name="Mendez-Liter J.A."/>
            <person name="Nieto-Dominguez M."/>
            <person name="Alonso L."/>
            <person name="Gil-Munoz J."/>
            <person name="Barriuso J."/>
            <person name="Prieto A."/>
            <person name="Martinez M.J."/>
        </authorList>
    </citation>
    <scope>NUCLEOTIDE SEQUENCE [LARGE SCALE GENOMIC DNA]</scope>
    <source>
        <strain evidence="2 3">CIB</strain>
    </source>
</reference>
<dbReference type="InterPro" id="IPR022190">
    <property type="entry name" value="DUF3716"/>
</dbReference>
<dbReference type="AlphaFoldDB" id="A0A364LEI0"/>
<keyword evidence="3" id="KW-1185">Reference proteome</keyword>
<protein>
    <submittedName>
        <fullName evidence="2">Uncharacterized protein</fullName>
    </submittedName>
</protein>
<dbReference type="STRING" id="1196081.A0A364LEI0"/>
<evidence type="ECO:0000313" key="3">
    <source>
        <dbReference type="Proteomes" id="UP000249363"/>
    </source>
</evidence>